<evidence type="ECO:0000256" key="2">
    <source>
        <dbReference type="ARBA" id="ARBA00022490"/>
    </source>
</evidence>
<dbReference type="InterPro" id="IPR044938">
    <property type="entry name" value="EDC4_C_sf"/>
</dbReference>
<accession>A0A6J1WVW6</accession>
<evidence type="ECO:0000256" key="3">
    <source>
        <dbReference type="ARBA" id="ARBA00022574"/>
    </source>
</evidence>
<dbReference type="PANTHER" id="PTHR15598">
    <property type="entry name" value="ENHANCER OF MRNA-DECAPPING PROTEIN 4"/>
    <property type="match status" value="1"/>
</dbReference>
<dbReference type="GeneID" id="113516698"/>
<feature type="region of interest" description="Disordered" evidence="5">
    <location>
        <begin position="1"/>
        <end position="37"/>
    </location>
</feature>
<name>A0A6J1WVW6_GALME</name>
<keyword evidence="4" id="KW-0677">Repeat</keyword>
<comment type="subcellular location">
    <subcellularLocation>
        <location evidence="1">Cytoplasm</location>
    </subcellularLocation>
</comment>
<keyword evidence="3" id="KW-0853">WD repeat</keyword>
<feature type="compositionally biased region" description="Basic and acidic residues" evidence="5">
    <location>
        <begin position="1"/>
        <end position="27"/>
    </location>
</feature>
<dbReference type="Gene3D" id="6.10.140.270">
    <property type="match status" value="1"/>
</dbReference>
<sequence>MDNRSVQNDEHFLERSKSLSSLDETKENTSPSCKNYGRRISDSSVEIYIINDYESDSSLGDRCKHMQDSGIGEKLAFHNDRYTILEKKLERLNDLFQKQCSLLNAIQEGIRDLMSAIEKSGQLNNQFAIDITNKFFNQSKLIEQANIQRSDGIEENTNIRAKSLLDAIEFKQGHSLDREIRDAMTRFLQSDDLKERILAATANSVKAVIESCITNDMSTLYLPVLERSHRRLVAHVTNLVEGAFAEIEENTGSLTKHAHKTWRALRRALDQHQHLLRHHTNRENLLDTLQHTVEELFKNELKEWRQKVLDVISTNASDCVLNEEKPPTPPLECALTSLPQPADPELSIIDQLMQSAEITKLIEDGDVNGSFEKALSASDLSLVMVACRAADPVKVFATPCKLKQSVLLSLMQQLATDMVHDTQLKCRYLEDAIIHLNTADPATRAYLPLVVGEVRRHLKKFLKSYPSHLASRRVTLIIMASDNLLQ</sequence>
<protein>
    <submittedName>
        <fullName evidence="8">Enhancer of mRNA-decapping protein 4-like isoform X1</fullName>
    </submittedName>
</protein>
<feature type="domain" description="Enhancer of mRNA-decapping protein 4 C-terminal" evidence="6">
    <location>
        <begin position="358"/>
        <end position="476"/>
    </location>
</feature>
<evidence type="ECO:0000313" key="7">
    <source>
        <dbReference type="Proteomes" id="UP001652740"/>
    </source>
</evidence>
<evidence type="ECO:0000256" key="5">
    <source>
        <dbReference type="SAM" id="MobiDB-lite"/>
    </source>
</evidence>
<evidence type="ECO:0000259" key="6">
    <source>
        <dbReference type="Pfam" id="PF21289"/>
    </source>
</evidence>
<dbReference type="AlphaFoldDB" id="A0A6J1WVW6"/>
<reference evidence="8" key="1">
    <citation type="submission" date="2025-08" db="UniProtKB">
        <authorList>
            <consortium name="RefSeq"/>
        </authorList>
    </citation>
    <scope>IDENTIFICATION</scope>
    <source>
        <tissue evidence="8">Whole larvae</tissue>
    </source>
</reference>
<gene>
    <name evidence="8" type="primary">LOC113516698</name>
</gene>
<evidence type="ECO:0000256" key="4">
    <source>
        <dbReference type="ARBA" id="ARBA00022737"/>
    </source>
</evidence>
<dbReference type="InParanoid" id="A0A6J1WVW6"/>
<keyword evidence="7" id="KW-1185">Reference proteome</keyword>
<dbReference type="Proteomes" id="UP001652740">
    <property type="component" value="Unplaced"/>
</dbReference>
<dbReference type="RefSeq" id="XP_026756962.2">
    <property type="nucleotide sequence ID" value="XM_026901161.3"/>
</dbReference>
<dbReference type="InterPro" id="IPR045152">
    <property type="entry name" value="EDC4-like"/>
</dbReference>
<dbReference type="PANTHER" id="PTHR15598:SF5">
    <property type="entry name" value="ENHANCER OF MRNA-DECAPPING PROTEIN 4"/>
    <property type="match status" value="1"/>
</dbReference>
<dbReference type="Pfam" id="PF21289">
    <property type="entry name" value="EDC4_C"/>
    <property type="match status" value="1"/>
</dbReference>
<evidence type="ECO:0000313" key="8">
    <source>
        <dbReference type="RefSeq" id="XP_026756962.2"/>
    </source>
</evidence>
<dbReference type="KEGG" id="gmw:113516698"/>
<evidence type="ECO:0000256" key="1">
    <source>
        <dbReference type="ARBA" id="ARBA00004496"/>
    </source>
</evidence>
<organism evidence="7 8">
    <name type="scientific">Galleria mellonella</name>
    <name type="common">Greater wax moth</name>
    <dbReference type="NCBI Taxonomy" id="7137"/>
    <lineage>
        <taxon>Eukaryota</taxon>
        <taxon>Metazoa</taxon>
        <taxon>Ecdysozoa</taxon>
        <taxon>Arthropoda</taxon>
        <taxon>Hexapoda</taxon>
        <taxon>Insecta</taxon>
        <taxon>Pterygota</taxon>
        <taxon>Neoptera</taxon>
        <taxon>Endopterygota</taxon>
        <taxon>Lepidoptera</taxon>
        <taxon>Glossata</taxon>
        <taxon>Ditrysia</taxon>
        <taxon>Pyraloidea</taxon>
        <taxon>Pyralidae</taxon>
        <taxon>Galleriinae</taxon>
        <taxon>Galleria</taxon>
    </lineage>
</organism>
<keyword evidence="2" id="KW-0963">Cytoplasm</keyword>
<dbReference type="InterPro" id="IPR049404">
    <property type="entry name" value="EDC4_C"/>
</dbReference>
<dbReference type="Gene3D" id="1.10.220.100">
    <property type="entry name" value="conserved c-terminal region of ge- 1"/>
    <property type="match status" value="1"/>
</dbReference>
<dbReference type="GO" id="GO:0031087">
    <property type="term" value="P:deadenylation-independent decapping of nuclear-transcribed mRNA"/>
    <property type="evidence" value="ECO:0007669"/>
    <property type="project" value="InterPro"/>
</dbReference>
<proteinExistence type="predicted"/>
<dbReference type="GO" id="GO:0000932">
    <property type="term" value="C:P-body"/>
    <property type="evidence" value="ECO:0007669"/>
    <property type="project" value="TreeGrafter"/>
</dbReference>